<organism evidence="1 2">
    <name type="scientific">Gordonia jinhuaensis</name>
    <dbReference type="NCBI Taxonomy" id="1517702"/>
    <lineage>
        <taxon>Bacteria</taxon>
        <taxon>Bacillati</taxon>
        <taxon>Actinomycetota</taxon>
        <taxon>Actinomycetes</taxon>
        <taxon>Mycobacteriales</taxon>
        <taxon>Gordoniaceae</taxon>
        <taxon>Gordonia</taxon>
    </lineage>
</organism>
<dbReference type="Pfam" id="PF03883">
    <property type="entry name" value="H2O2_YaaD"/>
    <property type="match status" value="1"/>
</dbReference>
<name>A0A916WRU8_9ACTN</name>
<dbReference type="Proteomes" id="UP000621454">
    <property type="component" value="Unassembled WGS sequence"/>
</dbReference>
<protein>
    <submittedName>
        <fullName evidence="1">Peroxide stress protein YaaA</fullName>
    </submittedName>
</protein>
<reference evidence="1" key="1">
    <citation type="journal article" date="2014" name="Int. J. Syst. Evol. Microbiol.">
        <title>Complete genome sequence of Corynebacterium casei LMG S-19264T (=DSM 44701T), isolated from a smear-ripened cheese.</title>
        <authorList>
            <consortium name="US DOE Joint Genome Institute (JGI-PGF)"/>
            <person name="Walter F."/>
            <person name="Albersmeier A."/>
            <person name="Kalinowski J."/>
            <person name="Ruckert C."/>
        </authorList>
    </citation>
    <scope>NUCLEOTIDE SEQUENCE</scope>
    <source>
        <strain evidence="1">CGMCC 1.12827</strain>
    </source>
</reference>
<dbReference type="NCBIfam" id="NF002544">
    <property type="entry name" value="PRK02101.2-1"/>
    <property type="match status" value="1"/>
</dbReference>
<dbReference type="InterPro" id="IPR005583">
    <property type="entry name" value="YaaA"/>
</dbReference>
<dbReference type="PANTHER" id="PTHR30283:SF4">
    <property type="entry name" value="PEROXIDE STRESS RESISTANCE PROTEIN YAAA"/>
    <property type="match status" value="1"/>
</dbReference>
<evidence type="ECO:0000313" key="2">
    <source>
        <dbReference type="Proteomes" id="UP000621454"/>
    </source>
</evidence>
<dbReference type="PANTHER" id="PTHR30283">
    <property type="entry name" value="PEROXIDE STRESS RESPONSE PROTEIN YAAA"/>
    <property type="match status" value="1"/>
</dbReference>
<dbReference type="GO" id="GO:0005829">
    <property type="term" value="C:cytosol"/>
    <property type="evidence" value="ECO:0007669"/>
    <property type="project" value="TreeGrafter"/>
</dbReference>
<dbReference type="AlphaFoldDB" id="A0A916WRU8"/>
<dbReference type="GO" id="GO:0033194">
    <property type="term" value="P:response to hydroperoxide"/>
    <property type="evidence" value="ECO:0007669"/>
    <property type="project" value="TreeGrafter"/>
</dbReference>
<keyword evidence="2" id="KW-1185">Reference proteome</keyword>
<comment type="caution">
    <text evidence="1">The sequence shown here is derived from an EMBL/GenBank/DDBJ whole genome shotgun (WGS) entry which is preliminary data.</text>
</comment>
<sequence>MRVITTDELNHPHIRRWWSPGALSRSAATLSRVRVLLPPSETKSDGGRGAPIRLEDLWLPELTPIRKQLLDALVDLSSDLDASSAALGLGPTQLAEIERNADLWDAPTTPAITRYTGVLYDALDYSSLTRAGKAKATDRLAIGSALFGIVRAGDMIPSYRLSGGSKLPGLPTLTSLWKRDLSAALAGVDDFVVDLRSGIYQQLGPVPGAVTATVLTEKPDGSRSVVSHFNKHHKGLAARSLVTTRRTVADINTLAAVVSDGGQRVEIASPVELVILTD</sequence>
<proteinExistence type="predicted"/>
<dbReference type="EMBL" id="BMGC01000006">
    <property type="protein sequence ID" value="GGB26801.1"/>
    <property type="molecule type" value="Genomic_DNA"/>
</dbReference>
<reference evidence="1" key="2">
    <citation type="submission" date="2020-09" db="EMBL/GenBank/DDBJ databases">
        <authorList>
            <person name="Sun Q."/>
            <person name="Zhou Y."/>
        </authorList>
    </citation>
    <scope>NUCLEOTIDE SEQUENCE</scope>
    <source>
        <strain evidence="1">CGMCC 1.12827</strain>
    </source>
</reference>
<accession>A0A916WRU8</accession>
<gene>
    <name evidence="1" type="ORF">GCM10011489_13650</name>
</gene>
<evidence type="ECO:0000313" key="1">
    <source>
        <dbReference type="EMBL" id="GGB26801.1"/>
    </source>
</evidence>